<sequence length="186" mass="20759">MDASRANFSWKSDFLQSLSARDAREQAHAEIITAYTALAARLLTNPSGGSTTPTQSTPSDDQLRTDLQKSQALASTLTSEVTSLRSRLAALTSATTQNTTQITSLTTDLAAANRRIKDLQEECQVVRKLYQDCQDEMLAQGIMVEMAEQEKEKLRLENEGLVRRLLERKGREVEEMNKAFEPVDLH</sequence>
<protein>
    <submittedName>
        <fullName evidence="4">Autophagy protein 16</fullName>
    </submittedName>
</protein>
<evidence type="ECO:0000313" key="4">
    <source>
        <dbReference type="EMBL" id="RPA74166.1"/>
    </source>
</evidence>
<keyword evidence="5" id="KW-1185">Reference proteome</keyword>
<dbReference type="Gene3D" id="1.20.5.170">
    <property type="match status" value="1"/>
</dbReference>
<feature type="coiled-coil region" evidence="2">
    <location>
        <begin position="102"/>
        <end position="164"/>
    </location>
</feature>
<dbReference type="OrthoDB" id="8949486at2759"/>
<evidence type="ECO:0000313" key="5">
    <source>
        <dbReference type="Proteomes" id="UP000275078"/>
    </source>
</evidence>
<name>A0A3N4HMM9_ASCIM</name>
<dbReference type="InterPro" id="IPR013923">
    <property type="entry name" value="Autophagy-rel_prot_16_dom"/>
</dbReference>
<evidence type="ECO:0000256" key="1">
    <source>
        <dbReference type="ARBA" id="ARBA00005331"/>
    </source>
</evidence>
<dbReference type="AlphaFoldDB" id="A0A3N4HMM9"/>
<reference evidence="4 5" key="1">
    <citation type="journal article" date="2018" name="Nat. Ecol. Evol.">
        <title>Pezizomycetes genomes reveal the molecular basis of ectomycorrhizal truffle lifestyle.</title>
        <authorList>
            <person name="Murat C."/>
            <person name="Payen T."/>
            <person name="Noel B."/>
            <person name="Kuo A."/>
            <person name="Morin E."/>
            <person name="Chen J."/>
            <person name="Kohler A."/>
            <person name="Krizsan K."/>
            <person name="Balestrini R."/>
            <person name="Da Silva C."/>
            <person name="Montanini B."/>
            <person name="Hainaut M."/>
            <person name="Levati E."/>
            <person name="Barry K.W."/>
            <person name="Belfiori B."/>
            <person name="Cichocki N."/>
            <person name="Clum A."/>
            <person name="Dockter R.B."/>
            <person name="Fauchery L."/>
            <person name="Guy J."/>
            <person name="Iotti M."/>
            <person name="Le Tacon F."/>
            <person name="Lindquist E.A."/>
            <person name="Lipzen A."/>
            <person name="Malagnac F."/>
            <person name="Mello A."/>
            <person name="Molinier V."/>
            <person name="Miyauchi S."/>
            <person name="Poulain J."/>
            <person name="Riccioni C."/>
            <person name="Rubini A."/>
            <person name="Sitrit Y."/>
            <person name="Splivallo R."/>
            <person name="Traeger S."/>
            <person name="Wang M."/>
            <person name="Zifcakova L."/>
            <person name="Wipf D."/>
            <person name="Zambonelli A."/>
            <person name="Paolocci F."/>
            <person name="Nowrousian M."/>
            <person name="Ottonello S."/>
            <person name="Baldrian P."/>
            <person name="Spatafora J.W."/>
            <person name="Henrissat B."/>
            <person name="Nagy L.G."/>
            <person name="Aury J.M."/>
            <person name="Wincker P."/>
            <person name="Grigoriev I.V."/>
            <person name="Bonfante P."/>
            <person name="Martin F.M."/>
        </authorList>
    </citation>
    <scope>NUCLEOTIDE SEQUENCE [LARGE SCALE GENOMIC DNA]</scope>
    <source>
        <strain evidence="4 5">RN42</strain>
    </source>
</reference>
<accession>A0A3N4HMM9</accession>
<evidence type="ECO:0000259" key="3">
    <source>
        <dbReference type="Pfam" id="PF08614"/>
    </source>
</evidence>
<gene>
    <name evidence="4" type="ORF">BJ508DRAFT_230918</name>
</gene>
<evidence type="ECO:0000256" key="2">
    <source>
        <dbReference type="SAM" id="Coils"/>
    </source>
</evidence>
<feature type="domain" description="Autophagy-related protein 16" evidence="3">
    <location>
        <begin position="51"/>
        <end position="177"/>
    </location>
</feature>
<dbReference type="Pfam" id="PF08614">
    <property type="entry name" value="ATG16"/>
    <property type="match status" value="1"/>
</dbReference>
<dbReference type="STRING" id="1160509.A0A3N4HMM9"/>
<organism evidence="4 5">
    <name type="scientific">Ascobolus immersus RN42</name>
    <dbReference type="NCBI Taxonomy" id="1160509"/>
    <lineage>
        <taxon>Eukaryota</taxon>
        <taxon>Fungi</taxon>
        <taxon>Dikarya</taxon>
        <taxon>Ascomycota</taxon>
        <taxon>Pezizomycotina</taxon>
        <taxon>Pezizomycetes</taxon>
        <taxon>Pezizales</taxon>
        <taxon>Ascobolaceae</taxon>
        <taxon>Ascobolus</taxon>
    </lineage>
</organism>
<keyword evidence="2" id="KW-0175">Coiled coil</keyword>
<dbReference type="EMBL" id="ML119798">
    <property type="protein sequence ID" value="RPA74166.1"/>
    <property type="molecule type" value="Genomic_DNA"/>
</dbReference>
<comment type="similarity">
    <text evidence="1">Belongs to the ATG16 family.</text>
</comment>
<dbReference type="Proteomes" id="UP000275078">
    <property type="component" value="Unassembled WGS sequence"/>
</dbReference>
<proteinExistence type="inferred from homology"/>